<gene>
    <name evidence="1" type="ORF">PLANPX_4398</name>
</gene>
<evidence type="ECO:0000313" key="1">
    <source>
        <dbReference type="EMBL" id="BBO34786.1"/>
    </source>
</evidence>
<keyword evidence="2" id="KW-1185">Reference proteome</keyword>
<accession>A0A5K7XK22</accession>
<dbReference type="Proteomes" id="UP000326837">
    <property type="component" value="Chromosome"/>
</dbReference>
<protein>
    <submittedName>
        <fullName evidence="1">Uncharacterized protein</fullName>
    </submittedName>
</protein>
<reference evidence="2" key="1">
    <citation type="submission" date="2019-10" db="EMBL/GenBank/DDBJ databases">
        <title>Lacipirellula parvula gen. nov., sp. nov., representing a lineage of planctomycetes widespread in freshwater anoxic habitats, and description of the family Lacipirellulaceae.</title>
        <authorList>
            <person name="Dedysh S.N."/>
            <person name="Kulichevskaya I.S."/>
            <person name="Beletsky A.V."/>
            <person name="Rakitin A.L."/>
            <person name="Mardanov A.V."/>
            <person name="Ivanova A.A."/>
            <person name="Saltykova V.X."/>
            <person name="Rijpstra W.I.C."/>
            <person name="Sinninghe Damste J.S."/>
            <person name="Ravin N.V."/>
        </authorList>
    </citation>
    <scope>NUCLEOTIDE SEQUENCE [LARGE SCALE GENOMIC DNA]</scope>
    <source>
        <strain evidence="2">PX69</strain>
    </source>
</reference>
<proteinExistence type="predicted"/>
<dbReference type="EMBL" id="AP021861">
    <property type="protein sequence ID" value="BBO34786.1"/>
    <property type="molecule type" value="Genomic_DNA"/>
</dbReference>
<name>A0A5K7XK22_9BACT</name>
<organism evidence="1 2">
    <name type="scientific">Lacipirellula parvula</name>
    <dbReference type="NCBI Taxonomy" id="2650471"/>
    <lineage>
        <taxon>Bacteria</taxon>
        <taxon>Pseudomonadati</taxon>
        <taxon>Planctomycetota</taxon>
        <taxon>Planctomycetia</taxon>
        <taxon>Pirellulales</taxon>
        <taxon>Lacipirellulaceae</taxon>
        <taxon>Lacipirellula</taxon>
    </lineage>
</organism>
<dbReference type="KEGG" id="lpav:PLANPX_4398"/>
<sequence>MSDSERLNQLHQLDLRHDELLQMLADLDQQVEAAIAIIRPPAAKEQPAQPPRKKPAAA</sequence>
<dbReference type="RefSeq" id="WP_172992186.1">
    <property type="nucleotide sequence ID" value="NZ_AP021861.1"/>
</dbReference>
<dbReference type="AlphaFoldDB" id="A0A5K7XK22"/>
<evidence type="ECO:0000313" key="2">
    <source>
        <dbReference type="Proteomes" id="UP000326837"/>
    </source>
</evidence>